<dbReference type="Pfam" id="PF13711">
    <property type="entry name" value="DUF4160"/>
    <property type="match status" value="1"/>
</dbReference>
<evidence type="ECO:0000313" key="1">
    <source>
        <dbReference type="EMBL" id="RJO60293.1"/>
    </source>
</evidence>
<sequence>MPTVKYIEGPYRFYFYSFDCNEPKHVHVQREKMICKFWLEPIALCRNSGYSPKELNTIREIIHKNREKITEAWYEHCG</sequence>
<proteinExistence type="predicted"/>
<reference evidence="1 2" key="1">
    <citation type="journal article" date="2017" name="ISME J.">
        <title>Energy and carbon metabolisms in a deep terrestrial subsurface fluid microbial community.</title>
        <authorList>
            <person name="Momper L."/>
            <person name="Jungbluth S.P."/>
            <person name="Lee M.D."/>
            <person name="Amend J.P."/>
        </authorList>
    </citation>
    <scope>NUCLEOTIDE SEQUENCE [LARGE SCALE GENOMIC DNA]</scope>
    <source>
        <strain evidence="1">SURF_29</strain>
    </source>
</reference>
<gene>
    <name evidence="1" type="ORF">C4544_05380</name>
</gene>
<dbReference type="Proteomes" id="UP000285655">
    <property type="component" value="Unassembled WGS sequence"/>
</dbReference>
<evidence type="ECO:0000313" key="2">
    <source>
        <dbReference type="Proteomes" id="UP000285655"/>
    </source>
</evidence>
<name>A0A419DB30_9BACT</name>
<protein>
    <submittedName>
        <fullName evidence="1">DUF4160 domain-containing protein</fullName>
    </submittedName>
</protein>
<dbReference type="AlphaFoldDB" id="A0A419DB30"/>
<dbReference type="EMBL" id="QZJW01000048">
    <property type="protein sequence ID" value="RJO60293.1"/>
    <property type="molecule type" value="Genomic_DNA"/>
</dbReference>
<organism evidence="1 2">
    <name type="scientific">candidate division WS5 bacterium</name>
    <dbReference type="NCBI Taxonomy" id="2093353"/>
    <lineage>
        <taxon>Bacteria</taxon>
        <taxon>candidate division WS5</taxon>
    </lineage>
</organism>
<accession>A0A419DB30</accession>
<comment type="caution">
    <text evidence="1">The sequence shown here is derived from an EMBL/GenBank/DDBJ whole genome shotgun (WGS) entry which is preliminary data.</text>
</comment>
<dbReference type="InterPro" id="IPR025427">
    <property type="entry name" value="DUF4160"/>
</dbReference>